<dbReference type="PANTHER" id="PTHR12277:SF81">
    <property type="entry name" value="PROTEIN ABHD13"/>
    <property type="match status" value="1"/>
</dbReference>
<proteinExistence type="predicted"/>
<dbReference type="EMBL" id="CM035415">
    <property type="protein sequence ID" value="KAH7427444.1"/>
    <property type="molecule type" value="Genomic_DNA"/>
</dbReference>
<comment type="caution">
    <text evidence="1">The sequence shown here is derived from an EMBL/GenBank/DDBJ whole genome shotgun (WGS) entry which is preliminary data.</text>
</comment>
<gene>
    <name evidence="1" type="ORF">KP509_10G044200</name>
</gene>
<evidence type="ECO:0000313" key="2">
    <source>
        <dbReference type="Proteomes" id="UP000825935"/>
    </source>
</evidence>
<organism evidence="1 2">
    <name type="scientific">Ceratopteris richardii</name>
    <name type="common">Triangle waterfern</name>
    <dbReference type="NCBI Taxonomy" id="49495"/>
    <lineage>
        <taxon>Eukaryota</taxon>
        <taxon>Viridiplantae</taxon>
        <taxon>Streptophyta</taxon>
        <taxon>Embryophyta</taxon>
        <taxon>Tracheophyta</taxon>
        <taxon>Polypodiopsida</taxon>
        <taxon>Polypodiidae</taxon>
        <taxon>Polypodiales</taxon>
        <taxon>Pteridineae</taxon>
        <taxon>Pteridaceae</taxon>
        <taxon>Parkerioideae</taxon>
        <taxon>Ceratopteris</taxon>
    </lineage>
</organism>
<dbReference type="Proteomes" id="UP000825935">
    <property type="component" value="Chromosome 10"/>
</dbReference>
<evidence type="ECO:0008006" key="3">
    <source>
        <dbReference type="Google" id="ProtNLM"/>
    </source>
</evidence>
<sequence length="172" mass="19210">MYVHNANARLTLLHSHGNAADLGERYELFVELSAHLHVNLMGYDYAGYGQSTGKPSEYNTYADIEAAYECLERDYGAKQENVVLYGQSEGSGPRLDLATRLLQLGAIVLHSPILSGPRVMYPMKRTYWFDIYKNIGKIGHVSCTVLIMHGTNDDVVDCSQDKQHWGAIKGEV</sequence>
<dbReference type="Gene3D" id="3.40.50.1820">
    <property type="entry name" value="alpha/beta hydrolase"/>
    <property type="match status" value="1"/>
</dbReference>
<evidence type="ECO:0000313" key="1">
    <source>
        <dbReference type="EMBL" id="KAH7427444.1"/>
    </source>
</evidence>
<dbReference type="PANTHER" id="PTHR12277">
    <property type="entry name" value="ALPHA/BETA HYDROLASE DOMAIN-CONTAINING PROTEIN"/>
    <property type="match status" value="1"/>
</dbReference>
<keyword evidence="2" id="KW-1185">Reference proteome</keyword>
<protein>
    <recommendedName>
        <fullName evidence="3">Serine aminopeptidase S33 domain-containing protein</fullName>
    </recommendedName>
</protein>
<name>A0A8T2U1G4_CERRI</name>
<dbReference type="OrthoDB" id="446723at2759"/>
<dbReference type="OMA" id="INHETNG"/>
<dbReference type="InterPro" id="IPR029058">
    <property type="entry name" value="AB_hydrolase_fold"/>
</dbReference>
<dbReference type="AlphaFoldDB" id="A0A8T2U1G4"/>
<accession>A0A8T2U1G4</accession>
<reference evidence="1" key="1">
    <citation type="submission" date="2021-08" db="EMBL/GenBank/DDBJ databases">
        <title>WGS assembly of Ceratopteris richardii.</title>
        <authorList>
            <person name="Marchant D.B."/>
            <person name="Chen G."/>
            <person name="Jenkins J."/>
            <person name="Shu S."/>
            <person name="Leebens-Mack J."/>
            <person name="Grimwood J."/>
            <person name="Schmutz J."/>
            <person name="Soltis P."/>
            <person name="Soltis D."/>
            <person name="Chen Z.-H."/>
        </authorList>
    </citation>
    <scope>NUCLEOTIDE SEQUENCE</scope>
    <source>
        <strain evidence="1">Whitten #5841</strain>
        <tissue evidence="1">Leaf</tissue>
    </source>
</reference>
<dbReference type="SUPFAM" id="SSF53474">
    <property type="entry name" value="alpha/beta-Hydrolases"/>
    <property type="match status" value="1"/>
</dbReference>